<keyword evidence="4" id="KW-1185">Reference proteome</keyword>
<dbReference type="PANTHER" id="PTHR42928:SF5">
    <property type="entry name" value="BLR1237 PROTEIN"/>
    <property type="match status" value="1"/>
</dbReference>
<feature type="signal peptide" evidence="2">
    <location>
        <begin position="1"/>
        <end position="24"/>
    </location>
</feature>
<dbReference type="EMBL" id="CP137852">
    <property type="protein sequence ID" value="WPB85242.1"/>
    <property type="molecule type" value="Genomic_DNA"/>
</dbReference>
<dbReference type="Gene3D" id="3.40.190.10">
    <property type="entry name" value="Periplasmic binding protein-like II"/>
    <property type="match status" value="1"/>
</dbReference>
<dbReference type="InterPro" id="IPR042100">
    <property type="entry name" value="Bug_dom1"/>
</dbReference>
<reference evidence="3 4" key="1">
    <citation type="submission" date="2023-11" db="EMBL/GenBank/DDBJ databases">
        <title>Arctic aerobic anoxygenic photoheterotroph Sediminicoccus rosea KRV36 adapts its photosynthesis to long days of polar summer.</title>
        <authorList>
            <person name="Tomasch J."/>
            <person name="Kopejtka K."/>
            <person name="Bily T."/>
            <person name="Gardiner A.T."/>
            <person name="Gardian Z."/>
            <person name="Shivaramu S."/>
            <person name="Koblizek M."/>
            <person name="Engelhardt F."/>
            <person name="Kaftan D."/>
        </authorList>
    </citation>
    <scope>NUCLEOTIDE SEQUENCE [LARGE SCALE GENOMIC DNA]</scope>
    <source>
        <strain evidence="3 4">R-30</strain>
    </source>
</reference>
<dbReference type="Proteomes" id="UP001305521">
    <property type="component" value="Chromosome"/>
</dbReference>
<accession>A0ABZ0PIN2</accession>
<dbReference type="Pfam" id="PF03401">
    <property type="entry name" value="TctC"/>
    <property type="match status" value="1"/>
</dbReference>
<evidence type="ECO:0000256" key="2">
    <source>
        <dbReference type="SAM" id="SignalP"/>
    </source>
</evidence>
<protein>
    <submittedName>
        <fullName evidence="3">Tripartite tricarboxylate transporter substrate binding protein</fullName>
    </submittedName>
</protein>
<gene>
    <name evidence="3" type="ORF">R9Z33_24535</name>
</gene>
<dbReference type="InterPro" id="IPR005064">
    <property type="entry name" value="BUG"/>
</dbReference>
<dbReference type="PANTHER" id="PTHR42928">
    <property type="entry name" value="TRICARBOXYLATE-BINDING PROTEIN"/>
    <property type="match status" value="1"/>
</dbReference>
<dbReference type="RefSeq" id="WP_318649208.1">
    <property type="nucleotide sequence ID" value="NZ_CP137852.1"/>
</dbReference>
<name>A0ABZ0PIN2_9PROT</name>
<organism evidence="3 4">
    <name type="scientific">Sediminicoccus rosea</name>
    <dbReference type="NCBI Taxonomy" id="1225128"/>
    <lineage>
        <taxon>Bacteria</taxon>
        <taxon>Pseudomonadati</taxon>
        <taxon>Pseudomonadota</taxon>
        <taxon>Alphaproteobacteria</taxon>
        <taxon>Acetobacterales</taxon>
        <taxon>Roseomonadaceae</taxon>
        <taxon>Sediminicoccus</taxon>
    </lineage>
</organism>
<comment type="similarity">
    <text evidence="1">Belongs to the UPF0065 (bug) family.</text>
</comment>
<dbReference type="CDD" id="cd07012">
    <property type="entry name" value="PBP2_Bug_TTT"/>
    <property type="match status" value="1"/>
</dbReference>
<dbReference type="Gene3D" id="3.40.190.150">
    <property type="entry name" value="Bordetella uptake gene, domain 1"/>
    <property type="match status" value="1"/>
</dbReference>
<dbReference type="InterPro" id="IPR006311">
    <property type="entry name" value="TAT_signal"/>
</dbReference>
<dbReference type="PROSITE" id="PS51318">
    <property type="entry name" value="TAT"/>
    <property type="match status" value="1"/>
</dbReference>
<evidence type="ECO:0000313" key="4">
    <source>
        <dbReference type="Proteomes" id="UP001305521"/>
    </source>
</evidence>
<keyword evidence="2" id="KW-0732">Signal</keyword>
<dbReference type="PIRSF" id="PIRSF017082">
    <property type="entry name" value="YflP"/>
    <property type="match status" value="1"/>
</dbReference>
<dbReference type="SUPFAM" id="SSF53850">
    <property type="entry name" value="Periplasmic binding protein-like II"/>
    <property type="match status" value="1"/>
</dbReference>
<proteinExistence type="inferred from homology"/>
<evidence type="ECO:0000256" key="1">
    <source>
        <dbReference type="ARBA" id="ARBA00006987"/>
    </source>
</evidence>
<feature type="chain" id="PRO_5045348429" evidence="2">
    <location>
        <begin position="25"/>
        <end position="322"/>
    </location>
</feature>
<sequence length="322" mass="33888">MSNITRRALLGTGAAVALASPALAFPDRTIRIISGFPPGGLNDVVSRAMAQALTPILGVSVVVENRVGAGGSVGGTAAARSAPDGHTLWMGIVDTQAILPTAMRALQYDPDRDFAPISFVANVPFAFISGPSQPNIRDFRALMAAGKARPGVISFASWGVASTSHLAMERVLRQQQVEMLHVPFTGQAPGMQAIIASQVDCMALPAGGAEGAWRAGQLRVLAVAAKQRVPLYPDAPTILELGGTLDAGLWKAIYAPARTPAPVITRLNQAVHEAMRQPQFIEVLRLQGAVPEPSTPEALAELQRRERAAWGEVVQATGAYLN</sequence>
<evidence type="ECO:0000313" key="3">
    <source>
        <dbReference type="EMBL" id="WPB85242.1"/>
    </source>
</evidence>